<dbReference type="PANTHER" id="PTHR19229">
    <property type="entry name" value="ATP-BINDING CASSETTE TRANSPORTER SUBFAMILY A ABCA"/>
    <property type="match status" value="1"/>
</dbReference>
<evidence type="ECO:0000259" key="3">
    <source>
        <dbReference type="Pfam" id="PF00005"/>
    </source>
</evidence>
<dbReference type="Proteomes" id="UP000039046">
    <property type="component" value="Unassembled WGS sequence"/>
</dbReference>
<keyword evidence="2" id="KW-0677">Repeat</keyword>
<organism evidence="4 5">
    <name type="scientific">[Torrubiella] hemipterigena</name>
    <dbReference type="NCBI Taxonomy" id="1531966"/>
    <lineage>
        <taxon>Eukaryota</taxon>
        <taxon>Fungi</taxon>
        <taxon>Dikarya</taxon>
        <taxon>Ascomycota</taxon>
        <taxon>Pezizomycotina</taxon>
        <taxon>Sordariomycetes</taxon>
        <taxon>Hypocreomycetidae</taxon>
        <taxon>Hypocreales</taxon>
        <taxon>Clavicipitaceae</taxon>
        <taxon>Clavicipitaceae incertae sedis</taxon>
        <taxon>'Torrubiella' clade</taxon>
    </lineage>
</organism>
<evidence type="ECO:0000256" key="2">
    <source>
        <dbReference type="ARBA" id="ARBA00022737"/>
    </source>
</evidence>
<reference evidence="4 5" key="1">
    <citation type="journal article" date="2015" name="Genome Announc.">
        <title>Draft Genome Sequence and Gene Annotation of the Entomopathogenic Fungus Verticillium hemipterigenum.</title>
        <authorList>
            <person name="Horn F."/>
            <person name="Habel A."/>
            <person name="Scharf D.H."/>
            <person name="Dworschak J."/>
            <person name="Brakhage A.A."/>
            <person name="Guthke R."/>
            <person name="Hertweck C."/>
            <person name="Linde J."/>
        </authorList>
    </citation>
    <scope>NUCLEOTIDE SEQUENCE [LARGE SCALE GENOMIC DNA]</scope>
</reference>
<evidence type="ECO:0000313" key="4">
    <source>
        <dbReference type="EMBL" id="CEJ87445.1"/>
    </source>
</evidence>
<dbReference type="GO" id="GO:0016887">
    <property type="term" value="F:ATP hydrolysis activity"/>
    <property type="evidence" value="ECO:0007669"/>
    <property type="project" value="InterPro"/>
</dbReference>
<dbReference type="Gene3D" id="3.40.50.300">
    <property type="entry name" value="P-loop containing nucleotide triphosphate hydrolases"/>
    <property type="match status" value="1"/>
</dbReference>
<dbReference type="GO" id="GO:0140359">
    <property type="term" value="F:ABC-type transporter activity"/>
    <property type="evidence" value="ECO:0007669"/>
    <property type="project" value="InterPro"/>
</dbReference>
<dbReference type="InterPro" id="IPR003439">
    <property type="entry name" value="ABC_transporter-like_ATP-bd"/>
</dbReference>
<accession>A0A0A1SV71</accession>
<dbReference type="GO" id="GO:0016020">
    <property type="term" value="C:membrane"/>
    <property type="evidence" value="ECO:0007669"/>
    <property type="project" value="InterPro"/>
</dbReference>
<dbReference type="InterPro" id="IPR026082">
    <property type="entry name" value="ABCA"/>
</dbReference>
<name>A0A0A1SV71_9HYPO</name>
<dbReference type="Pfam" id="PF00005">
    <property type="entry name" value="ABC_tran"/>
    <property type="match status" value="1"/>
</dbReference>
<proteinExistence type="predicted"/>
<dbReference type="STRING" id="1531966.A0A0A1SV71"/>
<dbReference type="OrthoDB" id="8061355at2759"/>
<keyword evidence="1" id="KW-0813">Transport</keyword>
<keyword evidence="5" id="KW-1185">Reference proteome</keyword>
<gene>
    <name evidence="4" type="ORF">VHEMI04418</name>
</gene>
<evidence type="ECO:0000313" key="5">
    <source>
        <dbReference type="Proteomes" id="UP000039046"/>
    </source>
</evidence>
<evidence type="ECO:0000256" key="1">
    <source>
        <dbReference type="ARBA" id="ARBA00022448"/>
    </source>
</evidence>
<dbReference type="InterPro" id="IPR027417">
    <property type="entry name" value="P-loop_NTPase"/>
</dbReference>
<dbReference type="EMBL" id="CDHN01000002">
    <property type="protein sequence ID" value="CEJ87445.1"/>
    <property type="molecule type" value="Genomic_DNA"/>
</dbReference>
<dbReference type="PANTHER" id="PTHR19229:SF36">
    <property type="entry name" value="ATP-BINDING CASSETTE SUB-FAMILY A MEMBER 2"/>
    <property type="match status" value="1"/>
</dbReference>
<protein>
    <recommendedName>
        <fullName evidence="3">ABC transporter domain-containing protein</fullName>
    </recommendedName>
</protein>
<dbReference type="HOGENOM" id="CLU_652444_0_0_1"/>
<dbReference type="GO" id="GO:0005524">
    <property type="term" value="F:ATP binding"/>
    <property type="evidence" value="ECO:0007669"/>
    <property type="project" value="InterPro"/>
</dbReference>
<dbReference type="GO" id="GO:0005319">
    <property type="term" value="F:lipid transporter activity"/>
    <property type="evidence" value="ECO:0007669"/>
    <property type="project" value="TreeGrafter"/>
</dbReference>
<sequence length="421" mass="47388">MSSSAGRVLLCGNDVKDAPSYQYLGVGPQHDALDLMGTGQHLEFYARIKGVQDVRSNVEYLMNRLDLAAHAKTQAGNLSGGNKRKLSLAIALMGKPPVVVLDEPTTAIDAIAKRAFWCIVEDIVHDHSILPRMEETERLANRTAIMASRMLAISSTAHLRTKYGRGYCVSLSLQSGAHATNAEMQRVFSFFQQKMQGRITLERDMVRGQIWFVLAPSTHTHPHSPTRQDNMSTLFARLYSDYNRPAKIERQRLMDNADLIMPEDAAWAYYQKLVSQQELAMLAKVDMKAFVIGLESFPNLRRVIITPLAHGLIFAPGYETPMIRAFPEAFNYSMDTGSVSCEFVRDKWRGYRNVTRSLAEYSHLHHVTKLIVEDSLIRVGLNINMFEAPNQDYSNLVKIVSRPGFQRLDSSLITGGEKCLY</sequence>
<feature type="domain" description="ABC transporter" evidence="3">
    <location>
        <begin position="4"/>
        <end position="106"/>
    </location>
</feature>
<dbReference type="AlphaFoldDB" id="A0A0A1SV71"/>
<dbReference type="SUPFAM" id="SSF52540">
    <property type="entry name" value="P-loop containing nucleoside triphosphate hydrolases"/>
    <property type="match status" value="1"/>
</dbReference>